<reference evidence="2 3" key="1">
    <citation type="journal article" date="2015" name="BMC Genomics">
        <title>Insights from the genome of Ophiocordyceps polyrhachis-furcata to pathogenicity and host specificity in insect fungi.</title>
        <authorList>
            <person name="Wichadakul D."/>
            <person name="Kobmoo N."/>
            <person name="Ingsriswang S."/>
            <person name="Tangphatsornruang S."/>
            <person name="Chantasingh D."/>
            <person name="Luangsa-ard J.J."/>
            <person name="Eurwilaichitr L."/>
        </authorList>
    </citation>
    <scope>NUCLEOTIDE SEQUENCE [LARGE SCALE GENOMIC DNA]</scope>
    <source>
        <strain evidence="2 3">BCC 54312</strain>
    </source>
</reference>
<name>A0A367L5U3_9HYPO</name>
<accession>A0A367L5U3</accession>
<dbReference type="EMBL" id="LKCN02000014">
    <property type="protein sequence ID" value="RCI09768.1"/>
    <property type="molecule type" value="Genomic_DNA"/>
</dbReference>
<dbReference type="Proteomes" id="UP000253664">
    <property type="component" value="Unassembled WGS sequence"/>
</dbReference>
<keyword evidence="3" id="KW-1185">Reference proteome</keyword>
<gene>
    <name evidence="2" type="ORF">L249_4053</name>
</gene>
<dbReference type="STRING" id="1330021.A0A367L5U3"/>
<feature type="compositionally biased region" description="Basic and acidic residues" evidence="1">
    <location>
        <begin position="373"/>
        <end position="383"/>
    </location>
</feature>
<feature type="region of interest" description="Disordered" evidence="1">
    <location>
        <begin position="183"/>
        <end position="237"/>
    </location>
</feature>
<feature type="region of interest" description="Disordered" evidence="1">
    <location>
        <begin position="294"/>
        <end position="383"/>
    </location>
</feature>
<dbReference type="AlphaFoldDB" id="A0A367L5U3"/>
<comment type="caution">
    <text evidence="2">The sequence shown here is derived from an EMBL/GenBank/DDBJ whole genome shotgun (WGS) entry which is preliminary data.</text>
</comment>
<sequence>MISKEDICRALRQDLGFNALHSLDEIGLIPQSTMERRLLAGRKKNLSRAFIAAIYATWLQDKVYRDGGKLAPAVIDIWLQFLTGIGCDQDMLADAWLQAALSHLEKWLQVMAPDEARDVRIGVKVEIVKRLSTGEYMKFQYQPSTSAGPDGYIVSERPPPVEIHGDCQVCGAKDHSSGKCPGMGFGYGPRSSPESAVADDQVQGSPQASVPRRQDRNAGFTRQTAGPGISVGAGSHGKPVDSLDAAAAFANLSIDGDNQTKHVQHKLKQWDEMTDDERRALVQADAFLDELAESQAAKEACRPGSSESTGEPAKAKPGLSPVDEEGGPPHEDQQVTLPRRPAEDAGEGSSFVKKLFSNRKSVVRNTKTMSAGRSEKPLFKVRH</sequence>
<evidence type="ECO:0000313" key="3">
    <source>
        <dbReference type="Proteomes" id="UP000253664"/>
    </source>
</evidence>
<proteinExistence type="predicted"/>
<organism evidence="2 3">
    <name type="scientific">Ophiocordyceps polyrhachis-furcata BCC 54312</name>
    <dbReference type="NCBI Taxonomy" id="1330021"/>
    <lineage>
        <taxon>Eukaryota</taxon>
        <taxon>Fungi</taxon>
        <taxon>Dikarya</taxon>
        <taxon>Ascomycota</taxon>
        <taxon>Pezizomycotina</taxon>
        <taxon>Sordariomycetes</taxon>
        <taxon>Hypocreomycetidae</taxon>
        <taxon>Hypocreales</taxon>
        <taxon>Ophiocordycipitaceae</taxon>
        <taxon>Ophiocordyceps</taxon>
    </lineage>
</organism>
<dbReference type="OrthoDB" id="5151375at2759"/>
<protein>
    <submittedName>
        <fullName evidence="2">Uncharacterized protein</fullName>
    </submittedName>
</protein>
<feature type="compositionally biased region" description="Polar residues" evidence="1">
    <location>
        <begin position="358"/>
        <end position="371"/>
    </location>
</feature>
<evidence type="ECO:0000256" key="1">
    <source>
        <dbReference type="SAM" id="MobiDB-lite"/>
    </source>
</evidence>
<evidence type="ECO:0000313" key="2">
    <source>
        <dbReference type="EMBL" id="RCI09768.1"/>
    </source>
</evidence>